<gene>
    <name evidence="4" type="ORF">BL253_26880</name>
</gene>
<dbReference type="InterPro" id="IPR028081">
    <property type="entry name" value="Leu-bd"/>
</dbReference>
<dbReference type="EMBL" id="MOMC01000058">
    <property type="protein sequence ID" value="ONH25640.1"/>
    <property type="molecule type" value="Genomic_DNA"/>
</dbReference>
<dbReference type="STRING" id="1834516.BL253_26880"/>
<feature type="domain" description="Leucine-binding protein" evidence="3">
    <location>
        <begin position="71"/>
        <end position="406"/>
    </location>
</feature>
<dbReference type="AlphaFoldDB" id="A0A1V2I6H4"/>
<evidence type="ECO:0000256" key="1">
    <source>
        <dbReference type="ARBA" id="ARBA00010062"/>
    </source>
</evidence>
<reference evidence="5" key="1">
    <citation type="submission" date="2016-10" db="EMBL/GenBank/DDBJ databases">
        <title>Frankia sp. NRRL B-16386 Genome sequencing.</title>
        <authorList>
            <person name="Ghodhbane-Gtari F."/>
            <person name="Swanson E."/>
            <person name="Gueddou A."/>
            <person name="Hezbri K."/>
            <person name="Ktari K."/>
            <person name="Nouioui I."/>
            <person name="Morris K."/>
            <person name="Simpson S."/>
            <person name="Abebe-Akele F."/>
            <person name="Thomas K."/>
            <person name="Gtari M."/>
            <person name="Tisa L.S."/>
        </authorList>
    </citation>
    <scope>NUCLEOTIDE SEQUENCE [LARGE SCALE GENOMIC DNA]</scope>
    <source>
        <strain evidence="5">NRRL B-16386</strain>
    </source>
</reference>
<comment type="caution">
    <text evidence="4">The sequence shown here is derived from an EMBL/GenBank/DDBJ whole genome shotgun (WGS) entry which is preliminary data.</text>
</comment>
<evidence type="ECO:0000313" key="4">
    <source>
        <dbReference type="EMBL" id="ONH25640.1"/>
    </source>
</evidence>
<keyword evidence="2" id="KW-0732">Signal</keyword>
<keyword evidence="5" id="KW-1185">Reference proteome</keyword>
<dbReference type="OrthoDB" id="3206077at2"/>
<dbReference type="Gene3D" id="3.40.50.2300">
    <property type="match status" value="2"/>
</dbReference>
<dbReference type="Proteomes" id="UP000188929">
    <property type="component" value="Unassembled WGS sequence"/>
</dbReference>
<protein>
    <recommendedName>
        <fullName evidence="3">Leucine-binding protein domain-containing protein</fullName>
    </recommendedName>
</protein>
<dbReference type="SUPFAM" id="SSF53822">
    <property type="entry name" value="Periplasmic binding protein-like I"/>
    <property type="match status" value="1"/>
</dbReference>
<sequence length="435" mass="44865">MPQIKARSTRPSARWSGRRPRLALLTVPLATVVFLASACGDDKAPAEPAASGSASAGAGVLGAMNPAEGDPIKIGMVSDGKYPAADASIEGRVADATVKWINERQGGLGGRPIQLVKCEDLGDPAKAADCGNRMVEENVAAVVMGGPAYPDPIWQPLHDSHIPMFFYGVSSAKVLADPASHTFSDPVFSVVGMPADLAKEKGAKKVSAIVIDIPAAVDIYRTQAPAVYRAAGVDFELVTVPPDQADMTPQAQRIATDGTGVVFVVGGEAFCTAAFNALSTVGYKGITASITQCLGDSTRKAVSGSFLKGMTIGAAAPIGTDDPSFTLFKTVSATYGHDIDTGNGTAIGMFTSMAGFREALEGISANDLTPAGIETAIRKMPEKDLPGAGGVRFRCNGKANPALPAVCVRGGLTTILDEKGQPTSYKPLGQSPIED</sequence>
<evidence type="ECO:0000313" key="5">
    <source>
        <dbReference type="Proteomes" id="UP000188929"/>
    </source>
</evidence>
<name>A0A1V2I6H4_9ACTN</name>
<accession>A0A1V2I6H4</accession>
<dbReference type="InterPro" id="IPR028082">
    <property type="entry name" value="Peripla_BP_I"/>
</dbReference>
<evidence type="ECO:0000256" key="2">
    <source>
        <dbReference type="ARBA" id="ARBA00022729"/>
    </source>
</evidence>
<dbReference type="Pfam" id="PF13458">
    <property type="entry name" value="Peripla_BP_6"/>
    <property type="match status" value="1"/>
</dbReference>
<organism evidence="4 5">
    <name type="scientific">Pseudofrankia asymbiotica</name>
    <dbReference type="NCBI Taxonomy" id="1834516"/>
    <lineage>
        <taxon>Bacteria</taxon>
        <taxon>Bacillati</taxon>
        <taxon>Actinomycetota</taxon>
        <taxon>Actinomycetes</taxon>
        <taxon>Frankiales</taxon>
        <taxon>Frankiaceae</taxon>
        <taxon>Pseudofrankia</taxon>
    </lineage>
</organism>
<proteinExistence type="inferred from homology"/>
<comment type="similarity">
    <text evidence="1">Belongs to the leucine-binding protein family.</text>
</comment>
<dbReference type="PANTHER" id="PTHR47235">
    <property type="entry name" value="BLR6548 PROTEIN"/>
    <property type="match status" value="1"/>
</dbReference>
<dbReference type="PANTHER" id="PTHR47235:SF1">
    <property type="entry name" value="BLR6548 PROTEIN"/>
    <property type="match status" value="1"/>
</dbReference>
<evidence type="ECO:0000259" key="3">
    <source>
        <dbReference type="Pfam" id="PF13458"/>
    </source>
</evidence>